<dbReference type="PROSITE" id="PS50404">
    <property type="entry name" value="GST_NTER"/>
    <property type="match status" value="1"/>
</dbReference>
<dbReference type="InterPro" id="IPR050213">
    <property type="entry name" value="GST_superfamily"/>
</dbReference>
<dbReference type="Proteomes" id="UP000444721">
    <property type="component" value="Unassembled WGS sequence"/>
</dbReference>
<dbReference type="VEuPathDB" id="AmoebaDB:NfTy_068400"/>
<dbReference type="CDD" id="cd03039">
    <property type="entry name" value="GST_N_Sigma_like"/>
    <property type="match status" value="1"/>
</dbReference>
<evidence type="ECO:0000313" key="4">
    <source>
        <dbReference type="Proteomes" id="UP000444721"/>
    </source>
</evidence>
<evidence type="ECO:0008006" key="5">
    <source>
        <dbReference type="Google" id="ProtNLM"/>
    </source>
</evidence>
<proteinExistence type="predicted"/>
<comment type="caution">
    <text evidence="3">The sequence shown here is derived from an EMBL/GenBank/DDBJ whole genome shotgun (WGS) entry which is preliminary data.</text>
</comment>
<dbReference type="SFLD" id="SFLDS00019">
    <property type="entry name" value="Glutathione_Transferase_(cytos"/>
    <property type="match status" value="1"/>
</dbReference>
<dbReference type="OrthoDB" id="414243at2759"/>
<dbReference type="SFLD" id="SFLDG01205">
    <property type="entry name" value="AMPS.1"/>
    <property type="match status" value="1"/>
</dbReference>
<dbReference type="PROSITE" id="PS50405">
    <property type="entry name" value="GST_CTER"/>
    <property type="match status" value="1"/>
</dbReference>
<dbReference type="GeneID" id="68111421"/>
<feature type="domain" description="GST C-terminal" evidence="2">
    <location>
        <begin position="82"/>
        <end position="204"/>
    </location>
</feature>
<dbReference type="VEuPathDB" id="AmoebaDB:FDP41_004203"/>
<dbReference type="InterPro" id="IPR040079">
    <property type="entry name" value="Glutathione_S-Trfase"/>
</dbReference>
<dbReference type="PANTHER" id="PTHR11571">
    <property type="entry name" value="GLUTATHIONE S-TRANSFERASE"/>
    <property type="match status" value="1"/>
</dbReference>
<evidence type="ECO:0000313" key="3">
    <source>
        <dbReference type="EMBL" id="KAF0976908.1"/>
    </source>
</evidence>
<dbReference type="SUPFAM" id="SSF52833">
    <property type="entry name" value="Thioredoxin-like"/>
    <property type="match status" value="1"/>
</dbReference>
<dbReference type="AlphaFoldDB" id="A0A6A5BS31"/>
<dbReference type="GO" id="GO:0004364">
    <property type="term" value="F:glutathione transferase activity"/>
    <property type="evidence" value="ECO:0007669"/>
    <property type="project" value="TreeGrafter"/>
</dbReference>
<dbReference type="InterPro" id="IPR004046">
    <property type="entry name" value="GST_C"/>
</dbReference>
<evidence type="ECO:0000259" key="1">
    <source>
        <dbReference type="PROSITE" id="PS50404"/>
    </source>
</evidence>
<evidence type="ECO:0000259" key="2">
    <source>
        <dbReference type="PROSITE" id="PS50405"/>
    </source>
</evidence>
<dbReference type="InterPro" id="IPR004045">
    <property type="entry name" value="Glutathione_S-Trfase_N"/>
</dbReference>
<organism evidence="3 4">
    <name type="scientific">Naegleria fowleri</name>
    <name type="common">Brain eating amoeba</name>
    <dbReference type="NCBI Taxonomy" id="5763"/>
    <lineage>
        <taxon>Eukaryota</taxon>
        <taxon>Discoba</taxon>
        <taxon>Heterolobosea</taxon>
        <taxon>Tetramitia</taxon>
        <taxon>Eutetramitia</taxon>
        <taxon>Vahlkampfiidae</taxon>
        <taxon>Naegleria</taxon>
    </lineage>
</organism>
<reference evidence="3 4" key="1">
    <citation type="journal article" date="2019" name="Sci. Rep.">
        <title>Nanopore sequencing improves the draft genome of the human pathogenic amoeba Naegleria fowleri.</title>
        <authorList>
            <person name="Liechti N."/>
            <person name="Schurch N."/>
            <person name="Bruggmann R."/>
            <person name="Wittwer M."/>
        </authorList>
    </citation>
    <scope>NUCLEOTIDE SEQUENCE [LARGE SCALE GENOMIC DNA]</scope>
    <source>
        <strain evidence="3 4">ATCC 30894</strain>
    </source>
</reference>
<dbReference type="InterPro" id="IPR010987">
    <property type="entry name" value="Glutathione-S-Trfase_C-like"/>
</dbReference>
<dbReference type="EMBL" id="VFQX01000036">
    <property type="protein sequence ID" value="KAF0976908.1"/>
    <property type="molecule type" value="Genomic_DNA"/>
</dbReference>
<dbReference type="RefSeq" id="XP_044561621.1">
    <property type="nucleotide sequence ID" value="XM_044707593.1"/>
</dbReference>
<dbReference type="VEuPathDB" id="AmoebaDB:NF0041630"/>
<sequence length="204" mass="23520">MTLEIVYFPAAGRAELLKLIAEYGGLEYKYTGVPRQDEWPKLKPNTRYGQLPYLKVNDDVDIYQTIAIARYLAQETKLYPEDRLKATLSEEYILAISDVLGKFFALSAITDEEAKKEEVKKIVEGPLRVTFGSLNQTLEKNGGYLVGEISWADFYLYEALQFLESRVNVTQEIPQWPILKKNIEGIEKIKSFLESDRNLKRIKQ</sequence>
<keyword evidence="4" id="KW-1185">Reference proteome</keyword>
<dbReference type="SFLD" id="SFLDG00363">
    <property type="entry name" value="AMPS_(cytGST):_Alpha-__Mu-__Pi"/>
    <property type="match status" value="1"/>
</dbReference>
<dbReference type="Gene3D" id="3.40.30.10">
    <property type="entry name" value="Glutaredoxin"/>
    <property type="match status" value="1"/>
</dbReference>
<protein>
    <recommendedName>
        <fullName evidence="5">Glutathione S-transferase</fullName>
    </recommendedName>
</protein>
<dbReference type="InterPro" id="IPR036249">
    <property type="entry name" value="Thioredoxin-like_sf"/>
</dbReference>
<accession>A0A6A5BS31</accession>
<dbReference type="Gene3D" id="1.20.1050.10">
    <property type="match status" value="1"/>
</dbReference>
<dbReference type="SUPFAM" id="SSF47616">
    <property type="entry name" value="GST C-terminal domain-like"/>
    <property type="match status" value="1"/>
</dbReference>
<dbReference type="InterPro" id="IPR036282">
    <property type="entry name" value="Glutathione-S-Trfase_C_sf"/>
</dbReference>
<dbReference type="GO" id="GO:0006749">
    <property type="term" value="P:glutathione metabolic process"/>
    <property type="evidence" value="ECO:0007669"/>
    <property type="project" value="TreeGrafter"/>
</dbReference>
<dbReference type="OMA" id="CANEPEY"/>
<dbReference type="Pfam" id="PF02798">
    <property type="entry name" value="GST_N"/>
    <property type="match status" value="1"/>
</dbReference>
<name>A0A6A5BS31_NAEFO</name>
<feature type="domain" description="GST N-terminal" evidence="1">
    <location>
        <begin position="1"/>
        <end position="80"/>
    </location>
</feature>
<dbReference type="Pfam" id="PF14497">
    <property type="entry name" value="GST_C_3"/>
    <property type="match status" value="1"/>
</dbReference>
<gene>
    <name evidence="3" type="ORF">FDP41_004203</name>
</gene>